<evidence type="ECO:0000313" key="5">
    <source>
        <dbReference type="EMBL" id="KAJ4252327.1"/>
    </source>
</evidence>
<dbReference type="PANTHER" id="PTHR48050">
    <property type="entry name" value="STEROL 3-BETA-GLUCOSYLTRANSFERASE"/>
    <property type="match status" value="1"/>
</dbReference>
<dbReference type="InterPro" id="IPR010610">
    <property type="entry name" value="EryCIII-like_C"/>
</dbReference>
<name>A0A9W8RRS5_9HYPO</name>
<protein>
    <recommendedName>
        <fullName evidence="7">Glycosyltransferase family 28 N-terminal domain-containing protein</fullName>
    </recommendedName>
</protein>
<feature type="compositionally biased region" description="Polar residues" evidence="2">
    <location>
        <begin position="588"/>
        <end position="610"/>
    </location>
</feature>
<dbReference type="InterPro" id="IPR004276">
    <property type="entry name" value="GlycoTrans_28_N"/>
</dbReference>
<feature type="region of interest" description="Disordered" evidence="2">
    <location>
        <begin position="587"/>
        <end position="621"/>
    </location>
</feature>
<evidence type="ECO:0000313" key="6">
    <source>
        <dbReference type="Proteomes" id="UP001152049"/>
    </source>
</evidence>
<dbReference type="GO" id="GO:0005975">
    <property type="term" value="P:carbohydrate metabolic process"/>
    <property type="evidence" value="ECO:0007669"/>
    <property type="project" value="InterPro"/>
</dbReference>
<dbReference type="PANTHER" id="PTHR48050:SF27">
    <property type="entry name" value="GLUCOSYLTRANSFERASE, PUTATIVE (AFU_ORTHOLOGUE AFUA_7G04880)-RELATED"/>
    <property type="match status" value="1"/>
</dbReference>
<dbReference type="FunFam" id="3.40.50.2000:FF:000009">
    <property type="entry name" value="Sterol 3-beta-glucosyltransferase UGT80A2"/>
    <property type="match status" value="1"/>
</dbReference>
<dbReference type="InterPro" id="IPR002213">
    <property type="entry name" value="UDP_glucos_trans"/>
</dbReference>
<evidence type="ECO:0000259" key="3">
    <source>
        <dbReference type="Pfam" id="PF03033"/>
    </source>
</evidence>
<organism evidence="5 6">
    <name type="scientific">Fusarium torreyae</name>
    <dbReference type="NCBI Taxonomy" id="1237075"/>
    <lineage>
        <taxon>Eukaryota</taxon>
        <taxon>Fungi</taxon>
        <taxon>Dikarya</taxon>
        <taxon>Ascomycota</taxon>
        <taxon>Pezizomycotina</taxon>
        <taxon>Sordariomycetes</taxon>
        <taxon>Hypocreomycetidae</taxon>
        <taxon>Hypocreales</taxon>
        <taxon>Nectriaceae</taxon>
        <taxon>Fusarium</taxon>
    </lineage>
</organism>
<dbReference type="Pfam" id="PF06722">
    <property type="entry name" value="EryCIII-like_C"/>
    <property type="match status" value="1"/>
</dbReference>
<dbReference type="Proteomes" id="UP001152049">
    <property type="component" value="Unassembled WGS sequence"/>
</dbReference>
<dbReference type="Pfam" id="PF03033">
    <property type="entry name" value="Glyco_transf_28"/>
    <property type="match status" value="1"/>
</dbReference>
<dbReference type="InterPro" id="IPR050426">
    <property type="entry name" value="Glycosyltransferase_28"/>
</dbReference>
<accession>A0A9W8RRS5</accession>
<evidence type="ECO:0000256" key="2">
    <source>
        <dbReference type="SAM" id="MobiDB-lite"/>
    </source>
</evidence>
<evidence type="ECO:0008006" key="7">
    <source>
        <dbReference type="Google" id="ProtNLM"/>
    </source>
</evidence>
<evidence type="ECO:0000259" key="4">
    <source>
        <dbReference type="Pfam" id="PF06722"/>
    </source>
</evidence>
<dbReference type="AlphaFoldDB" id="A0A9W8RRS5"/>
<dbReference type="SUPFAM" id="SSF53756">
    <property type="entry name" value="UDP-Glycosyltransferase/glycogen phosphorylase"/>
    <property type="match status" value="1"/>
</dbReference>
<keyword evidence="6" id="KW-1185">Reference proteome</keyword>
<feature type="region of interest" description="Disordered" evidence="2">
    <location>
        <begin position="39"/>
        <end position="61"/>
    </location>
</feature>
<dbReference type="Gene3D" id="3.40.50.2000">
    <property type="entry name" value="Glycogen Phosphorylase B"/>
    <property type="match status" value="2"/>
</dbReference>
<dbReference type="CDD" id="cd03784">
    <property type="entry name" value="GT1_Gtf-like"/>
    <property type="match status" value="1"/>
</dbReference>
<keyword evidence="1" id="KW-0808">Transferase</keyword>
<feature type="domain" description="Erythromycin biosynthesis protein CIII-like C-terminal" evidence="4">
    <location>
        <begin position="382"/>
        <end position="478"/>
    </location>
</feature>
<proteinExistence type="predicted"/>
<dbReference type="EMBL" id="JAOQAZ010000026">
    <property type="protein sequence ID" value="KAJ4252327.1"/>
    <property type="molecule type" value="Genomic_DNA"/>
</dbReference>
<feature type="domain" description="Glycosyltransferase family 28 N-terminal" evidence="3">
    <location>
        <begin position="69"/>
        <end position="216"/>
    </location>
</feature>
<reference evidence="5" key="1">
    <citation type="submission" date="2022-09" db="EMBL/GenBank/DDBJ databases">
        <title>Fusarium specimens isolated from Avocado Roots.</title>
        <authorList>
            <person name="Stajich J."/>
            <person name="Roper C."/>
            <person name="Heimlech-Rivalta G."/>
        </authorList>
    </citation>
    <scope>NUCLEOTIDE SEQUENCE</scope>
    <source>
        <strain evidence="5">CF00136</strain>
    </source>
</reference>
<dbReference type="GO" id="GO:0016906">
    <property type="term" value="F:sterol 3-beta-glucosyltransferase activity"/>
    <property type="evidence" value="ECO:0007669"/>
    <property type="project" value="UniProtKB-ARBA"/>
</dbReference>
<dbReference type="FunFam" id="3.40.50.2000:FF:000100">
    <property type="entry name" value="Glycosyltransferase family 1 protein"/>
    <property type="match status" value="1"/>
</dbReference>
<evidence type="ECO:0000256" key="1">
    <source>
        <dbReference type="ARBA" id="ARBA00022679"/>
    </source>
</evidence>
<dbReference type="OrthoDB" id="5835829at2759"/>
<gene>
    <name evidence="5" type="ORF">NW762_010925</name>
</gene>
<sequence length="798" mass="86834">METNNPAAQEAVQAIDTCARDDGRIDVHVPSSLSRRLSKIPNLEDIDSHPEQPSPPYTPRDQPVIPLNILIQVVGSRGDIQPFIALANELQVHKHRVRLATHDVFADFVISSGVEFFPVGGDPSELMAYMVRNPGLIPSLDSLRAGDIQSKREMMARMMDGFWDSCIQPDPKTGDPFVADCIIANPPSFAHVHCAQALGVPLHMMFTMPWTSTGAFPHPLANITSSSNVREREVANYLSYSVVEFMTWQGLGDLVNNWRQAKLGLERIPLNEGHRLLKSLEIPFTYCWSPSLILKPREWGSNISISGFFFRNQPSYKPPESLDDFLQSGPMPIYIGFGSIVVEDPDRLMTMVLKAVKVLGVRAIISKGWSGLKGDDDPDIFYIDDCPHEWLFQQVSAVVHHGGAGTTACGLLMGRPTVVVSFFGDQLFWGQMISNAGAGPPPIPYSSLTSANLTAAIGFALEPQVMTAAQDMSRRMRQESGVWSAVEHFHSNLPIKLLRCDLFPELAASWSYKGKGRVLLSKRAERLLTQAGKLDQKKLKLHKSKPIFIESRRSDPITAAGSASIEAAATMADATVGIFSKPYETIKQRQSQPKASSDGESSQEGSTSNTREAKTPNVATDAIRGSTKGLGILALTSAKGILVDIPVAVTDGLRAVPHLYGEDVRRRGNISGFRAGAVVAGKNFYHGMFEAITDIAVYTYHGKREENAIGAAKGLGKGLLSLVTKSTAATIGLVAYPAQGLGRTIHDSLVTSVPRAIQSAVRAEGDWVLERNPASDEEVRCAIADFATLSGTNVQQTR</sequence>
<comment type="caution">
    <text evidence="5">The sequence shown here is derived from an EMBL/GenBank/DDBJ whole genome shotgun (WGS) entry which is preliminary data.</text>
</comment>